<reference evidence="9 10" key="1">
    <citation type="submission" date="2020-10" db="EMBL/GenBank/DDBJ databases">
        <title>Complete genome sequence of Paludibaculum fermentans P105T, a facultatively anaerobic acidobacterium capable of dissimilatory Fe(III) reduction.</title>
        <authorList>
            <person name="Dedysh S.N."/>
            <person name="Beletsky A.V."/>
            <person name="Kulichevskaya I.S."/>
            <person name="Mardanov A.V."/>
            <person name="Ravin N.V."/>
        </authorList>
    </citation>
    <scope>NUCLEOTIDE SEQUENCE [LARGE SCALE GENOMIC DNA]</scope>
    <source>
        <strain evidence="9 10">P105</strain>
    </source>
</reference>
<dbReference type="SMART" id="SM00235">
    <property type="entry name" value="ZnMc"/>
    <property type="match status" value="1"/>
</dbReference>
<dbReference type="EMBL" id="CP063849">
    <property type="protein sequence ID" value="QOY91776.1"/>
    <property type="molecule type" value="Genomic_DNA"/>
</dbReference>
<feature type="chain" id="PRO_5032800824" evidence="7">
    <location>
        <begin position="24"/>
        <end position="517"/>
    </location>
</feature>
<evidence type="ECO:0000256" key="4">
    <source>
        <dbReference type="ARBA" id="ARBA00022833"/>
    </source>
</evidence>
<dbReference type="AlphaFoldDB" id="A0A7S7SPN3"/>
<dbReference type="InterPro" id="IPR001818">
    <property type="entry name" value="Pept_M10_metallopeptidase"/>
</dbReference>
<keyword evidence="1 9" id="KW-0645">Protease</keyword>
<dbReference type="InterPro" id="IPR033739">
    <property type="entry name" value="M10A_MMP"/>
</dbReference>
<dbReference type="GO" id="GO:0031012">
    <property type="term" value="C:extracellular matrix"/>
    <property type="evidence" value="ECO:0007669"/>
    <property type="project" value="InterPro"/>
</dbReference>
<feature type="compositionally biased region" description="Pro residues" evidence="6">
    <location>
        <begin position="409"/>
        <end position="421"/>
    </location>
</feature>
<keyword evidence="4" id="KW-0862">Zinc</keyword>
<dbReference type="Proteomes" id="UP000593892">
    <property type="component" value="Chromosome"/>
</dbReference>
<feature type="domain" description="Peptidase metallopeptidase" evidence="8">
    <location>
        <begin position="222"/>
        <end position="386"/>
    </location>
</feature>
<dbReference type="SUPFAM" id="SSF55486">
    <property type="entry name" value="Metalloproteases ('zincins'), catalytic domain"/>
    <property type="match status" value="1"/>
</dbReference>
<evidence type="ECO:0000313" key="10">
    <source>
        <dbReference type="Proteomes" id="UP000593892"/>
    </source>
</evidence>
<evidence type="ECO:0000313" key="9">
    <source>
        <dbReference type="EMBL" id="QOY91776.1"/>
    </source>
</evidence>
<dbReference type="GO" id="GO:0008270">
    <property type="term" value="F:zinc ion binding"/>
    <property type="evidence" value="ECO:0007669"/>
    <property type="project" value="InterPro"/>
</dbReference>
<organism evidence="9 10">
    <name type="scientific">Paludibaculum fermentans</name>
    <dbReference type="NCBI Taxonomy" id="1473598"/>
    <lineage>
        <taxon>Bacteria</taxon>
        <taxon>Pseudomonadati</taxon>
        <taxon>Acidobacteriota</taxon>
        <taxon>Terriglobia</taxon>
        <taxon>Bryobacterales</taxon>
        <taxon>Bryobacteraceae</taxon>
        <taxon>Paludibaculum</taxon>
    </lineage>
</organism>
<sequence length="517" mass="54794">MKRERTILAILLLAGGCPLATKAQDGGEPVLRLKSHAAFSGVETEAGTVRRMEPGRRHQVVQFMEEPTGGMLAALRAGGFRVLGYIPDHALLVSGPDGFDFRDWPVRQVGALRGTDKVSEWLGSTRVESAVVEFHPDVTDGVARVIVFGSELELIENPDLAAHQLMVRGLASELRALAEWDEVARVFPASGELQRGERVVACEHGGLGPEGLQVAVNLVATYGDGWDGPGLGAASLYYYFGRMPEGLPAADVQRELLNALGQWSSVVQLHFTQSFTAKLRRQVEFEWLSGSHGDGYSFDGPGGLLAHSFYPPPNAEPIAGDLHFDAAEAWKIGADIDIYSIALHELGHVLGLGHNDDPNSVMYPYYRRVNGLRPADVAEIRKLYAAATQTAEPVAPPAQPVVPQVPVSPATPDPAPKPAPATPVGDRTAPSVTITAPSSPVSVTTASSVSVRGIASDNVGVVKVSWSSSAGTGGDAVGTASFAAGPIALYKGINTITVRVWDAAGNQGWRSVTVTRK</sequence>
<dbReference type="CDD" id="cd04278">
    <property type="entry name" value="ZnMc_MMP"/>
    <property type="match status" value="1"/>
</dbReference>
<feature type="region of interest" description="Disordered" evidence="6">
    <location>
        <begin position="392"/>
        <end position="437"/>
    </location>
</feature>
<name>A0A7S7SPN3_PALFE</name>
<feature type="compositionally biased region" description="Low complexity" evidence="6">
    <location>
        <begin position="422"/>
        <end position="437"/>
    </location>
</feature>
<evidence type="ECO:0000259" key="8">
    <source>
        <dbReference type="SMART" id="SM00235"/>
    </source>
</evidence>
<evidence type="ECO:0000256" key="3">
    <source>
        <dbReference type="ARBA" id="ARBA00022801"/>
    </source>
</evidence>
<dbReference type="GO" id="GO:0006508">
    <property type="term" value="P:proteolysis"/>
    <property type="evidence" value="ECO:0007669"/>
    <property type="project" value="UniProtKB-KW"/>
</dbReference>
<dbReference type="InterPro" id="IPR024079">
    <property type="entry name" value="MetalloPept_cat_dom_sf"/>
</dbReference>
<dbReference type="GO" id="GO:0004222">
    <property type="term" value="F:metalloendopeptidase activity"/>
    <property type="evidence" value="ECO:0007669"/>
    <property type="project" value="InterPro"/>
</dbReference>
<feature type="signal peptide" evidence="7">
    <location>
        <begin position="1"/>
        <end position="23"/>
    </location>
</feature>
<protein>
    <submittedName>
        <fullName evidence="9">Matrixin family metalloprotease</fullName>
    </submittedName>
</protein>
<evidence type="ECO:0000256" key="7">
    <source>
        <dbReference type="SAM" id="SignalP"/>
    </source>
</evidence>
<gene>
    <name evidence="9" type="ORF">IRI77_18090</name>
</gene>
<keyword evidence="3" id="KW-0378">Hydrolase</keyword>
<keyword evidence="7" id="KW-0732">Signal</keyword>
<keyword evidence="5 9" id="KW-0482">Metalloprotease</keyword>
<dbReference type="RefSeq" id="WP_194453430.1">
    <property type="nucleotide sequence ID" value="NZ_CP063849.1"/>
</dbReference>
<dbReference type="PANTHER" id="PTHR10201:SF323">
    <property type="entry name" value="MATRIX METALLOPROTEINASE-21"/>
    <property type="match status" value="1"/>
</dbReference>
<evidence type="ECO:0000256" key="5">
    <source>
        <dbReference type="ARBA" id="ARBA00023049"/>
    </source>
</evidence>
<keyword evidence="10" id="KW-1185">Reference proteome</keyword>
<evidence type="ECO:0000256" key="2">
    <source>
        <dbReference type="ARBA" id="ARBA00022723"/>
    </source>
</evidence>
<evidence type="ECO:0000256" key="1">
    <source>
        <dbReference type="ARBA" id="ARBA00022670"/>
    </source>
</evidence>
<proteinExistence type="predicted"/>
<dbReference type="Pfam" id="PF00413">
    <property type="entry name" value="Peptidase_M10"/>
    <property type="match status" value="1"/>
</dbReference>
<dbReference type="PRINTS" id="PR00138">
    <property type="entry name" value="MATRIXIN"/>
</dbReference>
<dbReference type="Gene3D" id="3.40.390.10">
    <property type="entry name" value="Collagenase (Catalytic Domain)"/>
    <property type="match status" value="1"/>
</dbReference>
<dbReference type="KEGG" id="pfer:IRI77_18090"/>
<dbReference type="Gene3D" id="2.60.40.10">
    <property type="entry name" value="Immunoglobulins"/>
    <property type="match status" value="1"/>
</dbReference>
<dbReference type="InterPro" id="IPR021190">
    <property type="entry name" value="Pept_M10A"/>
</dbReference>
<dbReference type="PANTHER" id="PTHR10201">
    <property type="entry name" value="MATRIX METALLOPROTEINASE"/>
    <property type="match status" value="1"/>
</dbReference>
<evidence type="ECO:0000256" key="6">
    <source>
        <dbReference type="SAM" id="MobiDB-lite"/>
    </source>
</evidence>
<accession>A0A7S7SPN3</accession>
<dbReference type="InterPro" id="IPR006026">
    <property type="entry name" value="Peptidase_Metallo"/>
</dbReference>
<dbReference type="PROSITE" id="PS51257">
    <property type="entry name" value="PROKAR_LIPOPROTEIN"/>
    <property type="match status" value="1"/>
</dbReference>
<keyword evidence="2" id="KW-0479">Metal-binding</keyword>
<dbReference type="InterPro" id="IPR013783">
    <property type="entry name" value="Ig-like_fold"/>
</dbReference>
<dbReference type="Pfam" id="PF17957">
    <property type="entry name" value="Big_7"/>
    <property type="match status" value="1"/>
</dbReference>